<protein>
    <recommendedName>
        <fullName evidence="1">PORR domain-containing protein</fullName>
    </recommendedName>
</protein>
<dbReference type="EMBL" id="JADFTS010000001">
    <property type="protein sequence ID" value="KAF9623665.1"/>
    <property type="molecule type" value="Genomic_DNA"/>
</dbReference>
<dbReference type="InterPro" id="IPR045040">
    <property type="entry name" value="PORR_fam"/>
</dbReference>
<dbReference type="PANTHER" id="PTHR31476">
    <property type="entry name" value="PROTEIN WHAT'S THIS FACTOR 1 HOMOLOG, CHLOROPLASTIC"/>
    <property type="match status" value="1"/>
</dbReference>
<reference evidence="2 3" key="1">
    <citation type="submission" date="2020-10" db="EMBL/GenBank/DDBJ databases">
        <title>The Coptis chinensis genome and diversification of protoberbering-type alkaloids.</title>
        <authorList>
            <person name="Wang B."/>
            <person name="Shu S."/>
            <person name="Song C."/>
            <person name="Liu Y."/>
        </authorList>
    </citation>
    <scope>NUCLEOTIDE SEQUENCE [LARGE SCALE GENOMIC DNA]</scope>
    <source>
        <strain evidence="2">HL-2020</strain>
        <tissue evidence="2">Leaf</tissue>
    </source>
</reference>
<evidence type="ECO:0000313" key="3">
    <source>
        <dbReference type="Proteomes" id="UP000631114"/>
    </source>
</evidence>
<dbReference type="Proteomes" id="UP000631114">
    <property type="component" value="Unassembled WGS sequence"/>
</dbReference>
<dbReference type="OrthoDB" id="689415at2759"/>
<dbReference type="AlphaFoldDB" id="A0A835M8X4"/>
<dbReference type="Pfam" id="PF11955">
    <property type="entry name" value="PORR"/>
    <property type="match status" value="1"/>
</dbReference>
<name>A0A835M8X4_9MAGN</name>
<evidence type="ECO:0000313" key="2">
    <source>
        <dbReference type="EMBL" id="KAF9623665.1"/>
    </source>
</evidence>
<evidence type="ECO:0000259" key="1">
    <source>
        <dbReference type="Pfam" id="PF11955"/>
    </source>
</evidence>
<organism evidence="2 3">
    <name type="scientific">Coptis chinensis</name>
    <dbReference type="NCBI Taxonomy" id="261450"/>
    <lineage>
        <taxon>Eukaryota</taxon>
        <taxon>Viridiplantae</taxon>
        <taxon>Streptophyta</taxon>
        <taxon>Embryophyta</taxon>
        <taxon>Tracheophyta</taxon>
        <taxon>Spermatophyta</taxon>
        <taxon>Magnoliopsida</taxon>
        <taxon>Ranunculales</taxon>
        <taxon>Ranunculaceae</taxon>
        <taxon>Coptidoideae</taxon>
        <taxon>Coptis</taxon>
    </lineage>
</organism>
<dbReference type="GO" id="GO:0003723">
    <property type="term" value="F:RNA binding"/>
    <property type="evidence" value="ECO:0007669"/>
    <property type="project" value="InterPro"/>
</dbReference>
<accession>A0A835M8X4</accession>
<keyword evidence="3" id="KW-1185">Reference proteome</keyword>
<gene>
    <name evidence="2" type="ORF">IFM89_003697</name>
</gene>
<proteinExistence type="predicted"/>
<dbReference type="PANTHER" id="PTHR31476:SF2">
    <property type="entry name" value="UBIQUITIN CARBOXYL-TERMINAL HYDROLASE FAMILY PROTEIN"/>
    <property type="match status" value="1"/>
</dbReference>
<feature type="domain" description="PORR" evidence="1">
    <location>
        <begin position="23"/>
        <end position="112"/>
    </location>
</feature>
<sequence>MINSGPLIALKILSSIPSSTYQDQLCISLTPQASLLFAQELSLKHTILNALAIKLQKLLMLSCHRRILLSKLVHLATDHGLPPNFHSRLCNDYPERFKTVETSYGRALELVS</sequence>
<dbReference type="InterPro" id="IPR021099">
    <property type="entry name" value="PORR_domain"/>
</dbReference>
<comment type="caution">
    <text evidence="2">The sequence shown here is derived from an EMBL/GenBank/DDBJ whole genome shotgun (WGS) entry which is preliminary data.</text>
</comment>